<dbReference type="EMBL" id="BPLQ01005640">
    <property type="protein sequence ID" value="GIY16163.1"/>
    <property type="molecule type" value="Genomic_DNA"/>
</dbReference>
<protein>
    <submittedName>
        <fullName evidence="1">Uncharacterized protein</fullName>
    </submittedName>
</protein>
<dbReference type="AlphaFoldDB" id="A0AAV4R1H8"/>
<accession>A0AAV4R1H8</accession>
<dbReference type="PANTHER" id="PTHR38926:SF5">
    <property type="entry name" value="F-BOX AND LEUCINE-RICH REPEAT PROTEIN 6"/>
    <property type="match status" value="1"/>
</dbReference>
<organism evidence="1 2">
    <name type="scientific">Caerostris darwini</name>
    <dbReference type="NCBI Taxonomy" id="1538125"/>
    <lineage>
        <taxon>Eukaryota</taxon>
        <taxon>Metazoa</taxon>
        <taxon>Ecdysozoa</taxon>
        <taxon>Arthropoda</taxon>
        <taxon>Chelicerata</taxon>
        <taxon>Arachnida</taxon>
        <taxon>Araneae</taxon>
        <taxon>Araneomorphae</taxon>
        <taxon>Entelegynae</taxon>
        <taxon>Araneoidea</taxon>
        <taxon>Araneidae</taxon>
        <taxon>Caerostris</taxon>
    </lineage>
</organism>
<reference evidence="1 2" key="1">
    <citation type="submission" date="2021-06" db="EMBL/GenBank/DDBJ databases">
        <title>Caerostris darwini draft genome.</title>
        <authorList>
            <person name="Kono N."/>
            <person name="Arakawa K."/>
        </authorList>
    </citation>
    <scope>NUCLEOTIDE SEQUENCE [LARGE SCALE GENOMIC DNA]</scope>
</reference>
<proteinExistence type="predicted"/>
<dbReference type="Proteomes" id="UP001054837">
    <property type="component" value="Unassembled WGS sequence"/>
</dbReference>
<sequence length="490" mass="57069">MVSKLSDICMRRISDNLVGDVWLRSQHNPFAKMPTKIVDKIMKAMEHPYKLPYPCISQLGVLISSGQLQCLDLTLHRGCPRHCHREEYDEMIKLMTRDACKNLKSLTIPFEYNKGMSETIPKLLENCQQLEQLRTDNFFHLGALTHCPNMRSVKISYCKNCKTMFDSSWNIPEFQQFLKNMEIFDVLRFQNGSLLYDKIAKILLWSPKLISMGLIDTCIALDYIREKVEKRQFALKRCCWGKQYDDGIADQCFPPYGRRYPKIIKNAALSCPMVEELVLQVVHKDCLQHLRHLKQLNILIVKFSRFLKDPIPAFLNVLQEIGPQLKHLSIDTFLTFPVNDICRLCPNLESLGLFGCASVSEPVGTCESLRHLQRLYTTIVNEKSLIFLLENCVGIREMVINDADCFDDQMLDRVLQKNMFSELKTLYIQRGQFSERKLEEFLETAQQLENVSTRDILFHKILYSKTRFFSNSVIANKPNFFENLLDQSRF</sequence>
<name>A0AAV4R1H8_9ARAC</name>
<dbReference type="InterPro" id="IPR032675">
    <property type="entry name" value="LRR_dom_sf"/>
</dbReference>
<evidence type="ECO:0000313" key="1">
    <source>
        <dbReference type="EMBL" id="GIY16163.1"/>
    </source>
</evidence>
<comment type="caution">
    <text evidence="1">The sequence shown here is derived from an EMBL/GenBank/DDBJ whole genome shotgun (WGS) entry which is preliminary data.</text>
</comment>
<gene>
    <name evidence="1" type="primary">AVEN_167223_1</name>
    <name evidence="1" type="ORF">CDAR_237241</name>
</gene>
<dbReference type="Gene3D" id="3.80.10.10">
    <property type="entry name" value="Ribonuclease Inhibitor"/>
    <property type="match status" value="2"/>
</dbReference>
<dbReference type="PANTHER" id="PTHR38926">
    <property type="entry name" value="F-BOX DOMAIN CONTAINING PROTEIN, EXPRESSED"/>
    <property type="match status" value="1"/>
</dbReference>
<dbReference type="SUPFAM" id="SSF52047">
    <property type="entry name" value="RNI-like"/>
    <property type="match status" value="2"/>
</dbReference>
<keyword evidence="2" id="KW-1185">Reference proteome</keyword>
<evidence type="ECO:0000313" key="2">
    <source>
        <dbReference type="Proteomes" id="UP001054837"/>
    </source>
</evidence>